<evidence type="ECO:0000256" key="2">
    <source>
        <dbReference type="SAM" id="Phobius"/>
    </source>
</evidence>
<feature type="transmembrane region" description="Helical" evidence="2">
    <location>
        <begin position="20"/>
        <end position="44"/>
    </location>
</feature>
<feature type="region of interest" description="Disordered" evidence="1">
    <location>
        <begin position="100"/>
        <end position="120"/>
    </location>
</feature>
<evidence type="ECO:0000313" key="3">
    <source>
        <dbReference type="EMBL" id="OAV59441.1"/>
    </source>
</evidence>
<accession>A0A1B7LWM7</accession>
<dbReference type="AlphaFoldDB" id="A0A1B7LWM7"/>
<gene>
    <name evidence="3" type="ORF">A6F49_16495</name>
</gene>
<name>A0A1B7LWM7_9MICC</name>
<feature type="transmembrane region" description="Helical" evidence="2">
    <location>
        <begin position="170"/>
        <end position="193"/>
    </location>
</feature>
<sequence>MTHMMQRQSTAPSRRPVAGYILASIVVGVLGLVTAIAITISGIMNTFSDVGESYADAFETGERVGPQATAVELGDAKYTVLSLYYRSEEPSVAEQMQQCDITDPDGDPVASNTSSQPVTEAQATAAGYDAPGLYHVVFTHFEAREGTYVVECQQEAIVSDGASYKMSNTALQGVLIGLFSVVIAGGLFIMGVVNSSRNKKAQAAELAQAADHNVT</sequence>
<keyword evidence="4" id="KW-1185">Reference proteome</keyword>
<evidence type="ECO:0000313" key="4">
    <source>
        <dbReference type="Proteomes" id="UP000078292"/>
    </source>
</evidence>
<organism evidence="3 4">
    <name type="scientific">Enteractinococcus helveticum</name>
    <dbReference type="NCBI Taxonomy" id="1837282"/>
    <lineage>
        <taxon>Bacteria</taxon>
        <taxon>Bacillati</taxon>
        <taxon>Actinomycetota</taxon>
        <taxon>Actinomycetes</taxon>
        <taxon>Micrococcales</taxon>
        <taxon>Micrococcaceae</taxon>
    </lineage>
</organism>
<keyword evidence="2" id="KW-0472">Membrane</keyword>
<dbReference type="Proteomes" id="UP000078292">
    <property type="component" value="Unassembled WGS sequence"/>
</dbReference>
<proteinExistence type="predicted"/>
<feature type="compositionally biased region" description="Polar residues" evidence="1">
    <location>
        <begin position="110"/>
        <end position="120"/>
    </location>
</feature>
<dbReference type="STRING" id="1837282.A6F49_16495"/>
<evidence type="ECO:0000256" key="1">
    <source>
        <dbReference type="SAM" id="MobiDB-lite"/>
    </source>
</evidence>
<keyword evidence="2" id="KW-0812">Transmembrane</keyword>
<keyword evidence="2" id="KW-1133">Transmembrane helix</keyword>
<comment type="caution">
    <text evidence="3">The sequence shown here is derived from an EMBL/GenBank/DDBJ whole genome shotgun (WGS) entry which is preliminary data.</text>
</comment>
<dbReference type="EMBL" id="LXEY01000022">
    <property type="protein sequence ID" value="OAV59441.1"/>
    <property type="molecule type" value="Genomic_DNA"/>
</dbReference>
<reference evidence="3 4" key="1">
    <citation type="submission" date="2016-04" db="EMBL/GenBank/DDBJ databases">
        <title>First whole genome shotgun sequence of the bacterium Enteractinococcus sp. strain UASWS1574.</title>
        <authorList>
            <person name="Crovadore J."/>
            <person name="Chablais R."/>
            <person name="Lefort F."/>
        </authorList>
    </citation>
    <scope>NUCLEOTIDE SEQUENCE [LARGE SCALE GENOMIC DNA]</scope>
    <source>
        <strain evidence="3 4">UASWS1574</strain>
    </source>
</reference>
<protein>
    <submittedName>
        <fullName evidence="3">Uncharacterized protein</fullName>
    </submittedName>
</protein>